<gene>
    <name evidence="2" type="ORF">Q765_08495</name>
</gene>
<dbReference type="EMBL" id="JRLX01000007">
    <property type="protein sequence ID" value="KGO86987.1"/>
    <property type="molecule type" value="Genomic_DNA"/>
</dbReference>
<dbReference type="STRING" id="1121895.GCA_000378485_02014"/>
<sequence length="152" mass="16820">MNTIELKERNDINDNIKLKNSYTQFGALIAELRKRELPDVVAEYINEEVKSLNELPTGVELIKALKKKQTKIIQLVEKQLKVVPKNYYRNLWLALGLSAFGLPIGVAIALSLGNMGLLGIGFPFGIAMGLAVGAGMDKKALNEGRQLDIEIR</sequence>
<evidence type="ECO:0000313" key="2">
    <source>
        <dbReference type="EMBL" id="KGO86987.1"/>
    </source>
</evidence>
<dbReference type="Proteomes" id="UP000030152">
    <property type="component" value="Unassembled WGS sequence"/>
</dbReference>
<feature type="transmembrane region" description="Helical" evidence="1">
    <location>
        <begin position="116"/>
        <end position="136"/>
    </location>
</feature>
<dbReference type="OrthoDB" id="769130at2"/>
<keyword evidence="1" id="KW-0472">Membrane</keyword>
<proteinExistence type="predicted"/>
<keyword evidence="1" id="KW-1133">Transmembrane helix</keyword>
<organism evidence="2 3">
    <name type="scientific">Flavobacterium rivuli WB 3.3-2 = DSM 21788</name>
    <dbReference type="NCBI Taxonomy" id="1121895"/>
    <lineage>
        <taxon>Bacteria</taxon>
        <taxon>Pseudomonadati</taxon>
        <taxon>Bacteroidota</taxon>
        <taxon>Flavobacteriia</taxon>
        <taxon>Flavobacteriales</taxon>
        <taxon>Flavobacteriaceae</taxon>
        <taxon>Flavobacterium</taxon>
    </lineage>
</organism>
<name>A0A0A2M2W0_9FLAO</name>
<evidence type="ECO:0000256" key="1">
    <source>
        <dbReference type="SAM" id="Phobius"/>
    </source>
</evidence>
<reference evidence="2 3" key="1">
    <citation type="submission" date="2013-09" db="EMBL/GenBank/DDBJ databases">
        <authorList>
            <person name="Zeng Z."/>
            <person name="Chen C."/>
        </authorList>
    </citation>
    <scope>NUCLEOTIDE SEQUENCE [LARGE SCALE GENOMIC DNA]</scope>
    <source>
        <strain evidence="2 3">WB 3.3-2</strain>
    </source>
</reference>
<dbReference type="RefSeq" id="WP_020213174.1">
    <property type="nucleotide sequence ID" value="NZ_JRLX01000007.1"/>
</dbReference>
<protein>
    <submittedName>
        <fullName evidence="2">Uncharacterized protein</fullName>
    </submittedName>
</protein>
<keyword evidence="1" id="KW-0812">Transmembrane</keyword>
<keyword evidence="3" id="KW-1185">Reference proteome</keyword>
<evidence type="ECO:0000313" key="3">
    <source>
        <dbReference type="Proteomes" id="UP000030152"/>
    </source>
</evidence>
<dbReference type="AlphaFoldDB" id="A0A0A2M2W0"/>
<comment type="caution">
    <text evidence="2">The sequence shown here is derived from an EMBL/GenBank/DDBJ whole genome shotgun (WGS) entry which is preliminary data.</text>
</comment>
<dbReference type="eggNOG" id="ENOG5032RJH">
    <property type="taxonomic scope" value="Bacteria"/>
</dbReference>
<accession>A0A0A2M2W0</accession>
<feature type="transmembrane region" description="Helical" evidence="1">
    <location>
        <begin position="91"/>
        <end position="110"/>
    </location>
</feature>